<keyword evidence="2" id="KW-1185">Reference proteome</keyword>
<proteinExistence type="predicted"/>
<name>A0ABY5WAA0_9ACTN</name>
<gene>
    <name evidence="1" type="ORF">Dfulv_17520</name>
</gene>
<reference evidence="1" key="1">
    <citation type="submission" date="2021-04" db="EMBL/GenBank/DDBJ databases">
        <authorList>
            <person name="Hartkoorn R.C."/>
            <person name="Beaudoing E."/>
            <person name="Hot D."/>
        </authorList>
    </citation>
    <scope>NUCLEOTIDE SEQUENCE</scope>
    <source>
        <strain evidence="1">NRRL B-16292</strain>
    </source>
</reference>
<reference evidence="1" key="2">
    <citation type="submission" date="2022-09" db="EMBL/GenBank/DDBJ databases">
        <title>Biosynthetic gene clusters of Dactylosporangioum fulvum.</title>
        <authorList>
            <person name="Caradec T."/>
        </authorList>
    </citation>
    <scope>NUCLEOTIDE SEQUENCE</scope>
    <source>
        <strain evidence="1">NRRL B-16292</strain>
    </source>
</reference>
<dbReference type="Proteomes" id="UP001059617">
    <property type="component" value="Chromosome"/>
</dbReference>
<protein>
    <submittedName>
        <fullName evidence="1">Uncharacterized protein</fullName>
    </submittedName>
</protein>
<dbReference type="RefSeq" id="WP_259864377.1">
    <property type="nucleotide sequence ID" value="NZ_BAAAST010000036.1"/>
</dbReference>
<sequence>MSPLTRASIKSAAEFVRRNWADNPAASQAFAHRLRAAADAEKTAATTDDERRTATALTLAADAAVNALAELEAAA</sequence>
<evidence type="ECO:0000313" key="2">
    <source>
        <dbReference type="Proteomes" id="UP001059617"/>
    </source>
</evidence>
<evidence type="ECO:0000313" key="1">
    <source>
        <dbReference type="EMBL" id="UWP85949.1"/>
    </source>
</evidence>
<accession>A0ABY5WAA0</accession>
<organism evidence="1 2">
    <name type="scientific">Dactylosporangium fulvum</name>
    <dbReference type="NCBI Taxonomy" id="53359"/>
    <lineage>
        <taxon>Bacteria</taxon>
        <taxon>Bacillati</taxon>
        <taxon>Actinomycetota</taxon>
        <taxon>Actinomycetes</taxon>
        <taxon>Micromonosporales</taxon>
        <taxon>Micromonosporaceae</taxon>
        <taxon>Dactylosporangium</taxon>
    </lineage>
</organism>
<dbReference type="EMBL" id="CP073720">
    <property type="protein sequence ID" value="UWP85949.1"/>
    <property type="molecule type" value="Genomic_DNA"/>
</dbReference>